<dbReference type="InterPro" id="IPR036640">
    <property type="entry name" value="ABC1_TM_sf"/>
</dbReference>
<evidence type="ECO:0000256" key="7">
    <source>
        <dbReference type="ARBA" id="ARBA00022840"/>
    </source>
</evidence>
<evidence type="ECO:0000256" key="9">
    <source>
        <dbReference type="ARBA" id="ARBA00023136"/>
    </source>
</evidence>
<protein>
    <submittedName>
        <fullName evidence="14">Putative ABC transporter ATP-binding protein</fullName>
    </submittedName>
</protein>
<dbReference type="GO" id="GO:0005524">
    <property type="term" value="F:ATP binding"/>
    <property type="evidence" value="ECO:0007669"/>
    <property type="project" value="UniProtKB-KW"/>
</dbReference>
<comment type="subcellular location">
    <subcellularLocation>
        <location evidence="1">Cell membrane</location>
        <topology evidence="1">Multi-pass membrane protein</topology>
    </subcellularLocation>
</comment>
<feature type="transmembrane region" description="Helical" evidence="11">
    <location>
        <begin position="163"/>
        <end position="182"/>
    </location>
</feature>
<keyword evidence="9 11" id="KW-0472">Membrane</keyword>
<dbReference type="Pfam" id="PF00005">
    <property type="entry name" value="ABC_tran"/>
    <property type="match status" value="1"/>
</dbReference>
<evidence type="ECO:0000256" key="8">
    <source>
        <dbReference type="ARBA" id="ARBA00022989"/>
    </source>
</evidence>
<dbReference type="SUPFAM" id="SSF52540">
    <property type="entry name" value="P-loop containing nucleoside triphosphate hydrolases"/>
    <property type="match status" value="1"/>
</dbReference>
<dbReference type="InterPro" id="IPR017871">
    <property type="entry name" value="ABC_transporter-like_CS"/>
</dbReference>
<feature type="transmembrane region" description="Helical" evidence="11">
    <location>
        <begin position="134"/>
        <end position="157"/>
    </location>
</feature>
<evidence type="ECO:0000256" key="10">
    <source>
        <dbReference type="SAM" id="Coils"/>
    </source>
</evidence>
<dbReference type="GO" id="GO:0034775">
    <property type="term" value="P:glutathione transmembrane transport"/>
    <property type="evidence" value="ECO:0007669"/>
    <property type="project" value="InterPro"/>
</dbReference>
<proteinExistence type="predicted"/>
<organism evidence="14">
    <name type="scientific">Clostridium tertium</name>
    <dbReference type="NCBI Taxonomy" id="1559"/>
    <lineage>
        <taxon>Bacteria</taxon>
        <taxon>Bacillati</taxon>
        <taxon>Bacillota</taxon>
        <taxon>Clostridia</taxon>
        <taxon>Eubacteriales</taxon>
        <taxon>Clostridiaceae</taxon>
        <taxon>Clostridium</taxon>
    </lineage>
</organism>
<feature type="transmembrane region" description="Helical" evidence="11">
    <location>
        <begin position="20"/>
        <end position="53"/>
    </location>
</feature>
<reference evidence="14" key="1">
    <citation type="submission" date="2019-11" db="EMBL/GenBank/DDBJ databases">
        <authorList>
            <person name="Feng L."/>
        </authorList>
    </citation>
    <scope>NUCLEOTIDE SEQUENCE</scope>
    <source>
        <strain evidence="14">CTertiumLFYP3</strain>
    </source>
</reference>
<dbReference type="InterPro" id="IPR039421">
    <property type="entry name" value="Type_1_exporter"/>
</dbReference>
<dbReference type="PROSITE" id="PS00211">
    <property type="entry name" value="ABC_TRANSPORTER_1"/>
    <property type="match status" value="1"/>
</dbReference>
<accession>A0A6N3E3I5</accession>
<evidence type="ECO:0000256" key="6">
    <source>
        <dbReference type="ARBA" id="ARBA00022807"/>
    </source>
</evidence>
<evidence type="ECO:0000256" key="1">
    <source>
        <dbReference type="ARBA" id="ARBA00004651"/>
    </source>
</evidence>
<dbReference type="InterPro" id="IPR011527">
    <property type="entry name" value="ABC1_TM_dom"/>
</dbReference>
<evidence type="ECO:0000256" key="3">
    <source>
        <dbReference type="ARBA" id="ARBA00022475"/>
    </source>
</evidence>
<keyword evidence="6" id="KW-0788">Thiol protease</keyword>
<evidence type="ECO:0000256" key="5">
    <source>
        <dbReference type="ARBA" id="ARBA00022741"/>
    </source>
</evidence>
<dbReference type="GO" id="GO:0008234">
    <property type="term" value="F:cysteine-type peptidase activity"/>
    <property type="evidence" value="ECO:0007669"/>
    <property type="project" value="UniProtKB-KW"/>
</dbReference>
<dbReference type="RefSeq" id="WP_156626529.1">
    <property type="nucleotide sequence ID" value="NZ_CACRTO010000020.1"/>
</dbReference>
<dbReference type="GO" id="GO:0005886">
    <property type="term" value="C:plasma membrane"/>
    <property type="evidence" value="ECO:0007669"/>
    <property type="project" value="UniProtKB-SubCell"/>
</dbReference>
<dbReference type="Gene3D" id="1.20.1560.10">
    <property type="entry name" value="ABC transporter type 1, transmembrane domain"/>
    <property type="match status" value="1"/>
</dbReference>
<evidence type="ECO:0000259" key="12">
    <source>
        <dbReference type="PROSITE" id="PS50893"/>
    </source>
</evidence>
<dbReference type="SUPFAM" id="SSF90123">
    <property type="entry name" value="ABC transporter transmembrane region"/>
    <property type="match status" value="1"/>
</dbReference>
<dbReference type="PANTHER" id="PTHR43394">
    <property type="entry name" value="ATP-DEPENDENT PERMEASE MDL1, MITOCHONDRIAL"/>
    <property type="match status" value="1"/>
</dbReference>
<feature type="coiled-coil region" evidence="10">
    <location>
        <begin position="218"/>
        <end position="245"/>
    </location>
</feature>
<dbReference type="GO" id="GO:0045454">
    <property type="term" value="P:cell redox homeostasis"/>
    <property type="evidence" value="ECO:0007669"/>
    <property type="project" value="InterPro"/>
</dbReference>
<dbReference type="Gene3D" id="3.40.50.300">
    <property type="entry name" value="P-loop containing nucleotide triphosphate hydrolases"/>
    <property type="match status" value="1"/>
</dbReference>
<feature type="transmembrane region" description="Helical" evidence="11">
    <location>
        <begin position="279"/>
        <end position="299"/>
    </location>
</feature>
<evidence type="ECO:0000256" key="4">
    <source>
        <dbReference type="ARBA" id="ARBA00022692"/>
    </source>
</evidence>
<evidence type="ECO:0000256" key="2">
    <source>
        <dbReference type="ARBA" id="ARBA00022448"/>
    </source>
</evidence>
<dbReference type="InterPro" id="IPR003439">
    <property type="entry name" value="ABC_transporter-like_ATP-bd"/>
</dbReference>
<dbReference type="InterPro" id="IPR003593">
    <property type="entry name" value="AAA+_ATPase"/>
</dbReference>
<dbReference type="Pfam" id="PF00664">
    <property type="entry name" value="ABC_membrane"/>
    <property type="match status" value="1"/>
</dbReference>
<feature type="transmembrane region" description="Helical" evidence="11">
    <location>
        <begin position="251"/>
        <end position="273"/>
    </location>
</feature>
<sequence length="556" mass="61295">MKRRSGFQIMKRLIVELKPLAPIMLITISLGVLGFLAAISIAAFGAVALGAYIGDITFVSFKGALIVMAVSAILRGFLRYGEQLSGHYIAFKILYILRDKIFTVLRKLAPAKLEGKEKGNLIALITSDIELLEVFYAHTIAPISIAIITNSIIAIVLFTISPIFGVIAAIFYLIIGFVIPYASSSFAKEAGVNYRNAFGESNNYVLDSLRGLKEVLLFKNGEKRLEKIKENSAKLNKSLDKIKEHEGIIRALTDLTIMIAILTFVVLGIHKFLSGDITFTAAIVAIVVIASSFGLVVALSNLSNTLLQTFACAERIFAILDENPLVEEVEGKADINCEDIRYNNVTFSYPNRKETILDGTNINIKKGDKVALIGESGIGKSTFIKLIMRFFDVNSGDIKIDNINIKEVNTKSLRNTQRLVSQETFLFNESIKENIKIGNKNATEEEIIEACIKASIHDFILTLPKGYDTKVGELGSNLSSGEKQRIGLARAFLKDSEVLILDEPTSNLDALNEGEILKSIKENCEDKTIILISHRKSTTAICDKVYKLENKKIELA</sequence>
<keyword evidence="7 14" id="KW-0067">ATP-binding</keyword>
<feature type="transmembrane region" description="Helical" evidence="11">
    <location>
        <begin position="59"/>
        <end position="78"/>
    </location>
</feature>
<evidence type="ECO:0000313" key="14">
    <source>
        <dbReference type="EMBL" id="VYU32893.1"/>
    </source>
</evidence>
<dbReference type="EMBL" id="CACRTO010000020">
    <property type="protein sequence ID" value="VYU32893.1"/>
    <property type="molecule type" value="Genomic_DNA"/>
</dbReference>
<dbReference type="NCBIfam" id="TIGR02868">
    <property type="entry name" value="CydC"/>
    <property type="match status" value="1"/>
</dbReference>
<evidence type="ECO:0000256" key="11">
    <source>
        <dbReference type="SAM" id="Phobius"/>
    </source>
</evidence>
<gene>
    <name evidence="14" type="ORF">CTLFYP3_02075</name>
</gene>
<keyword evidence="8 11" id="KW-1133">Transmembrane helix</keyword>
<keyword evidence="4 11" id="KW-0812">Transmembrane</keyword>
<feature type="domain" description="ABC transporter" evidence="12">
    <location>
        <begin position="340"/>
        <end position="555"/>
    </location>
</feature>
<dbReference type="InterPro" id="IPR014223">
    <property type="entry name" value="ABC_CydC/D"/>
</dbReference>
<dbReference type="PROSITE" id="PS50893">
    <property type="entry name" value="ABC_TRANSPORTER_2"/>
    <property type="match status" value="1"/>
</dbReference>
<keyword evidence="10" id="KW-0175">Coiled coil</keyword>
<keyword evidence="6" id="KW-0378">Hydrolase</keyword>
<dbReference type="PROSITE" id="PS50929">
    <property type="entry name" value="ABC_TM1F"/>
    <property type="match status" value="1"/>
</dbReference>
<dbReference type="AlphaFoldDB" id="A0A6N3E3I5"/>
<evidence type="ECO:0000259" key="13">
    <source>
        <dbReference type="PROSITE" id="PS50929"/>
    </source>
</evidence>
<dbReference type="GO" id="GO:0015421">
    <property type="term" value="F:ABC-type oligopeptide transporter activity"/>
    <property type="evidence" value="ECO:0007669"/>
    <property type="project" value="TreeGrafter"/>
</dbReference>
<dbReference type="PANTHER" id="PTHR43394:SF1">
    <property type="entry name" value="ATP-BINDING CASSETTE SUB-FAMILY B MEMBER 10, MITOCHONDRIAL"/>
    <property type="match status" value="1"/>
</dbReference>
<keyword evidence="5" id="KW-0547">Nucleotide-binding</keyword>
<feature type="domain" description="ABC transmembrane type-1" evidence="13">
    <location>
        <begin position="25"/>
        <end position="308"/>
    </location>
</feature>
<keyword evidence="2" id="KW-0813">Transport</keyword>
<dbReference type="InterPro" id="IPR027417">
    <property type="entry name" value="P-loop_NTPase"/>
</dbReference>
<dbReference type="FunFam" id="3.40.50.300:FF:000299">
    <property type="entry name" value="ABC transporter ATP-binding protein/permease"/>
    <property type="match status" value="1"/>
</dbReference>
<keyword evidence="3" id="KW-1003">Cell membrane</keyword>
<keyword evidence="6" id="KW-0645">Protease</keyword>
<dbReference type="GO" id="GO:0016887">
    <property type="term" value="F:ATP hydrolysis activity"/>
    <property type="evidence" value="ECO:0007669"/>
    <property type="project" value="InterPro"/>
</dbReference>
<dbReference type="SMART" id="SM00382">
    <property type="entry name" value="AAA"/>
    <property type="match status" value="1"/>
</dbReference>
<name>A0A6N3E3I5_9CLOT</name>